<sequence>MAPTNSDHDSHDPGPDEQKVRVQSGSTGAKMAAEVAPQHPLERAAPASDTTNTNSTNNLNSSIVDDRRRQINRDEFSGLQVVEPGLEVSHSHLPEALPPSDPQTQYVEYKAWGENAPPPQAVHPSQNNLAGGGGYPFPEALSPGGDSPYTPISQPYSKTSSATYHGGHNPFDGEKQQQPADKRICGLRKMVFWCVLAVAVFVVVAGVAVGVGVGLGTRDDSSRTVYSLESNADKSFLVMCGRDYNSCCGAVDMLTVNTTSFEDCLEHCGSQEGCTAVGWGNYYGVNTCWLKSAWGEPNWSGSWYAAVLTDSIG</sequence>
<name>A0ABR1PA99_DIAER</name>
<protein>
    <recommendedName>
        <fullName evidence="5">Apple domain-containing protein</fullName>
    </recommendedName>
</protein>
<keyword evidence="4" id="KW-1185">Reference proteome</keyword>
<feature type="compositionally biased region" description="Basic and acidic residues" evidence="1">
    <location>
        <begin position="1"/>
        <end position="20"/>
    </location>
</feature>
<proteinExistence type="predicted"/>
<gene>
    <name evidence="3" type="ORF">SLS63_005794</name>
</gene>
<evidence type="ECO:0000313" key="3">
    <source>
        <dbReference type="EMBL" id="KAK7730549.1"/>
    </source>
</evidence>
<feature type="transmembrane region" description="Helical" evidence="2">
    <location>
        <begin position="190"/>
        <end position="215"/>
    </location>
</feature>
<feature type="compositionally biased region" description="Low complexity" evidence="1">
    <location>
        <begin position="48"/>
        <end position="62"/>
    </location>
</feature>
<dbReference type="Proteomes" id="UP001430848">
    <property type="component" value="Unassembled WGS sequence"/>
</dbReference>
<dbReference type="EMBL" id="JAKNSF020000025">
    <property type="protein sequence ID" value="KAK7730549.1"/>
    <property type="molecule type" value="Genomic_DNA"/>
</dbReference>
<keyword evidence="2" id="KW-1133">Transmembrane helix</keyword>
<organism evidence="3 4">
    <name type="scientific">Diaporthe eres</name>
    <name type="common">Phomopsis oblonga</name>
    <dbReference type="NCBI Taxonomy" id="83184"/>
    <lineage>
        <taxon>Eukaryota</taxon>
        <taxon>Fungi</taxon>
        <taxon>Dikarya</taxon>
        <taxon>Ascomycota</taxon>
        <taxon>Pezizomycotina</taxon>
        <taxon>Sordariomycetes</taxon>
        <taxon>Sordariomycetidae</taxon>
        <taxon>Diaporthales</taxon>
        <taxon>Diaporthaceae</taxon>
        <taxon>Diaporthe</taxon>
        <taxon>Diaporthe eres species complex</taxon>
    </lineage>
</organism>
<evidence type="ECO:0008006" key="5">
    <source>
        <dbReference type="Google" id="ProtNLM"/>
    </source>
</evidence>
<comment type="caution">
    <text evidence="3">The sequence shown here is derived from an EMBL/GenBank/DDBJ whole genome shotgun (WGS) entry which is preliminary data.</text>
</comment>
<evidence type="ECO:0000256" key="1">
    <source>
        <dbReference type="SAM" id="MobiDB-lite"/>
    </source>
</evidence>
<keyword evidence="2" id="KW-0472">Membrane</keyword>
<evidence type="ECO:0000256" key="2">
    <source>
        <dbReference type="SAM" id="Phobius"/>
    </source>
</evidence>
<reference evidence="3 4" key="1">
    <citation type="submission" date="2024-02" db="EMBL/GenBank/DDBJ databases">
        <title>De novo assembly and annotation of 12 fungi associated with fruit tree decline syndrome in Ontario, Canada.</title>
        <authorList>
            <person name="Sulman M."/>
            <person name="Ellouze W."/>
            <person name="Ilyukhin E."/>
        </authorList>
    </citation>
    <scope>NUCLEOTIDE SEQUENCE [LARGE SCALE GENOMIC DNA]</scope>
    <source>
        <strain evidence="3 4">M169</strain>
    </source>
</reference>
<keyword evidence="2" id="KW-0812">Transmembrane</keyword>
<accession>A0ABR1PA99</accession>
<evidence type="ECO:0000313" key="4">
    <source>
        <dbReference type="Proteomes" id="UP001430848"/>
    </source>
</evidence>
<feature type="region of interest" description="Disordered" evidence="1">
    <location>
        <begin position="1"/>
        <end position="71"/>
    </location>
</feature>